<dbReference type="PANTHER" id="PTHR23253:SF78">
    <property type="entry name" value="EUKARYOTIC TRANSLATION INITIATION FACTOR 4G1, ISOFORM B-RELATED"/>
    <property type="match status" value="1"/>
</dbReference>
<organism evidence="3">
    <name type="scientific">Caenorhabditis brenneri</name>
    <name type="common">Nematode worm</name>
    <dbReference type="NCBI Taxonomy" id="135651"/>
    <lineage>
        <taxon>Eukaryota</taxon>
        <taxon>Metazoa</taxon>
        <taxon>Ecdysozoa</taxon>
        <taxon>Nematoda</taxon>
        <taxon>Chromadorea</taxon>
        <taxon>Rhabditida</taxon>
        <taxon>Rhabditina</taxon>
        <taxon>Rhabditomorpha</taxon>
        <taxon>Rhabditoidea</taxon>
        <taxon>Rhabditidae</taxon>
        <taxon>Peloderinae</taxon>
        <taxon>Caenorhabditis</taxon>
    </lineage>
</organism>
<evidence type="ECO:0000259" key="1">
    <source>
        <dbReference type="SMART" id="SM00543"/>
    </source>
</evidence>
<dbReference type="AlphaFoldDB" id="G0N429"/>
<proteinExistence type="predicted"/>
<dbReference type="Proteomes" id="UP000008068">
    <property type="component" value="Unassembled WGS sequence"/>
</dbReference>
<dbReference type="GO" id="GO:0003743">
    <property type="term" value="F:translation initiation factor activity"/>
    <property type="evidence" value="ECO:0007669"/>
    <property type="project" value="TreeGrafter"/>
</dbReference>
<protein>
    <recommendedName>
        <fullName evidence="1">MIF4G domain-containing protein</fullName>
    </recommendedName>
</protein>
<dbReference type="eggNOG" id="KOG0401">
    <property type="taxonomic scope" value="Eukaryota"/>
</dbReference>
<dbReference type="GO" id="GO:0016281">
    <property type="term" value="C:eukaryotic translation initiation factor 4F complex"/>
    <property type="evidence" value="ECO:0007669"/>
    <property type="project" value="TreeGrafter"/>
</dbReference>
<dbReference type="HOGENOM" id="CLU_662635_0_0_1"/>
<feature type="domain" description="MIF4G" evidence="1">
    <location>
        <begin position="206"/>
        <end position="415"/>
    </location>
</feature>
<dbReference type="SUPFAM" id="SSF48371">
    <property type="entry name" value="ARM repeat"/>
    <property type="match status" value="2"/>
</dbReference>
<evidence type="ECO:0000313" key="2">
    <source>
        <dbReference type="EMBL" id="EGT52305.1"/>
    </source>
</evidence>
<reference evidence="3" key="1">
    <citation type="submission" date="2011-07" db="EMBL/GenBank/DDBJ databases">
        <authorList>
            <consortium name="Caenorhabditis brenneri Sequencing and Analysis Consortium"/>
            <person name="Wilson R.K."/>
        </authorList>
    </citation>
    <scope>NUCLEOTIDE SEQUENCE [LARGE SCALE GENOMIC DNA]</scope>
    <source>
        <strain evidence="3">PB2801</strain>
    </source>
</reference>
<dbReference type="Gene3D" id="1.25.40.180">
    <property type="match status" value="3"/>
</dbReference>
<dbReference type="InterPro" id="IPR016024">
    <property type="entry name" value="ARM-type_fold"/>
</dbReference>
<dbReference type="InterPro" id="IPR003890">
    <property type="entry name" value="MIF4G-like_typ-3"/>
</dbReference>
<sequence>MWKPEHQKNVKNQARCLLNKATNATLEKFTKEFNQCIRKCNKEQLTEMAQIFVNKAVNEPMYCPLYAKILKNQIDSNEQSFKKVLINHLYKSIKKIPLETGEKSKGIVIFIAELCKNQIVEKEISQRCCRFLVQSIDEEHIMAGVELMKLTGKLLNEEETEFLDECFEQMGSVKPFCSKRTRFLIDDLFEMRMNCWMTQYELKEATNQVHNLLNMVPAASKELQNILSFNLHLEGEKLEQVVETFIKYAVLWPLSCSFFVKLFRAKVTRELCSSSSQQSPFRNFLLTRTQKLFQEKMIIDEAKQIVIDEEIDPEKRKKLIVNEKEKFKRRRLGVVVLIGHLYLYNMVDSKIIITCIRDLLSSIISKKCNGKREPLIKDFIDDDSVMLGLKLIEIVGRKLDEWCPKVLNDWMHTQD</sequence>
<name>G0N429_CAEBE</name>
<feature type="domain" description="MIF4G" evidence="1">
    <location>
        <begin position="11"/>
        <end position="195"/>
    </location>
</feature>
<dbReference type="PANTHER" id="PTHR23253">
    <property type="entry name" value="EUKARYOTIC TRANSLATION INITIATION FACTOR 4 GAMMA"/>
    <property type="match status" value="1"/>
</dbReference>
<dbReference type="OrthoDB" id="514777at2759"/>
<dbReference type="Pfam" id="PF02854">
    <property type="entry name" value="MIF4G"/>
    <property type="match status" value="2"/>
</dbReference>
<dbReference type="GO" id="GO:0003729">
    <property type="term" value="F:mRNA binding"/>
    <property type="evidence" value="ECO:0007669"/>
    <property type="project" value="TreeGrafter"/>
</dbReference>
<evidence type="ECO:0000313" key="3">
    <source>
        <dbReference type="Proteomes" id="UP000008068"/>
    </source>
</evidence>
<dbReference type="EMBL" id="GL379836">
    <property type="protein sequence ID" value="EGT52305.1"/>
    <property type="molecule type" value="Genomic_DNA"/>
</dbReference>
<dbReference type="STRING" id="135651.G0N429"/>
<gene>
    <name evidence="2" type="ORF">CAEBREN_17063</name>
</gene>
<dbReference type="SMART" id="SM00543">
    <property type="entry name" value="MIF4G"/>
    <property type="match status" value="2"/>
</dbReference>
<dbReference type="InParanoid" id="G0N429"/>
<accession>G0N429</accession>
<keyword evidence="3" id="KW-1185">Reference proteome</keyword>